<sequence>MKIQIWPKAIFAEERNNAFNVQEVSRVLETALNYFRTSSPELNEERAMLLEEWLEMEAGFGELGYVSIVQSKLPKKLKRRKQIMTEDGSAGHTEYIEYLFPEETQTNESQDFGSCLQMEEAKSFYRRWLGNSNFCIVLL</sequence>
<gene>
    <name evidence="1" type="ORF">PanWU01x14_268200</name>
</gene>
<proteinExistence type="predicted"/>
<comment type="caution">
    <text evidence="1">The sequence shown here is derived from an EMBL/GenBank/DDBJ whole genome shotgun (WGS) entry which is preliminary data.</text>
</comment>
<accession>A0A2P5B697</accession>
<dbReference type="AlphaFoldDB" id="A0A2P5B697"/>
<dbReference type="EMBL" id="JXTB01000353">
    <property type="protein sequence ID" value="PON44317.1"/>
    <property type="molecule type" value="Genomic_DNA"/>
</dbReference>
<evidence type="ECO:0000313" key="2">
    <source>
        <dbReference type="Proteomes" id="UP000237105"/>
    </source>
</evidence>
<organism evidence="1 2">
    <name type="scientific">Parasponia andersonii</name>
    <name type="common">Sponia andersonii</name>
    <dbReference type="NCBI Taxonomy" id="3476"/>
    <lineage>
        <taxon>Eukaryota</taxon>
        <taxon>Viridiplantae</taxon>
        <taxon>Streptophyta</taxon>
        <taxon>Embryophyta</taxon>
        <taxon>Tracheophyta</taxon>
        <taxon>Spermatophyta</taxon>
        <taxon>Magnoliopsida</taxon>
        <taxon>eudicotyledons</taxon>
        <taxon>Gunneridae</taxon>
        <taxon>Pentapetalae</taxon>
        <taxon>rosids</taxon>
        <taxon>fabids</taxon>
        <taxon>Rosales</taxon>
        <taxon>Cannabaceae</taxon>
        <taxon>Parasponia</taxon>
    </lineage>
</organism>
<dbReference type="STRING" id="3476.A0A2P5B697"/>
<protein>
    <submittedName>
        <fullName evidence="1">Uncharacterized protein</fullName>
    </submittedName>
</protein>
<name>A0A2P5B697_PARAD</name>
<evidence type="ECO:0000313" key="1">
    <source>
        <dbReference type="EMBL" id="PON44317.1"/>
    </source>
</evidence>
<keyword evidence="2" id="KW-1185">Reference proteome</keyword>
<reference evidence="2" key="1">
    <citation type="submission" date="2016-06" db="EMBL/GenBank/DDBJ databases">
        <title>Parallel loss of symbiosis genes in relatives of nitrogen-fixing non-legume Parasponia.</title>
        <authorList>
            <person name="Van Velzen R."/>
            <person name="Holmer R."/>
            <person name="Bu F."/>
            <person name="Rutten L."/>
            <person name="Van Zeijl A."/>
            <person name="Liu W."/>
            <person name="Santuari L."/>
            <person name="Cao Q."/>
            <person name="Sharma T."/>
            <person name="Shen D."/>
            <person name="Roswanjaya Y."/>
            <person name="Wardhani T."/>
            <person name="Kalhor M.S."/>
            <person name="Jansen J."/>
            <person name="Van den Hoogen J."/>
            <person name="Gungor B."/>
            <person name="Hartog M."/>
            <person name="Hontelez J."/>
            <person name="Verver J."/>
            <person name="Yang W.-C."/>
            <person name="Schijlen E."/>
            <person name="Repin R."/>
            <person name="Schilthuizen M."/>
            <person name="Schranz E."/>
            <person name="Heidstra R."/>
            <person name="Miyata K."/>
            <person name="Fedorova E."/>
            <person name="Kohlen W."/>
            <person name="Bisseling T."/>
            <person name="Smit S."/>
            <person name="Geurts R."/>
        </authorList>
    </citation>
    <scope>NUCLEOTIDE SEQUENCE [LARGE SCALE GENOMIC DNA]</scope>
    <source>
        <strain evidence="2">cv. WU1-14</strain>
    </source>
</reference>
<dbReference type="OrthoDB" id="1703375at2759"/>
<dbReference type="Proteomes" id="UP000237105">
    <property type="component" value="Unassembled WGS sequence"/>
</dbReference>